<dbReference type="FunFam" id="3.40.50.300:FF:002884">
    <property type="entry name" value="ATP-dependent DNA helicase"/>
    <property type="match status" value="1"/>
</dbReference>
<dbReference type="GO" id="GO:0005524">
    <property type="term" value="F:ATP binding"/>
    <property type="evidence" value="ECO:0007669"/>
    <property type="project" value="UniProtKB-KW"/>
</dbReference>
<reference evidence="4 5" key="3">
    <citation type="submission" date="2019-11" db="EMBL/GenBank/DDBJ databases">
        <title>A de novo genome assembly of a pear dwarfing rootstock.</title>
        <authorList>
            <person name="Wang F."/>
            <person name="Wang J."/>
            <person name="Li S."/>
            <person name="Zhang Y."/>
            <person name="Fang M."/>
            <person name="Ma L."/>
            <person name="Zhao Y."/>
            <person name="Jiang S."/>
        </authorList>
    </citation>
    <scope>NUCLEOTIDE SEQUENCE [LARGE SCALE GENOMIC DNA]</scope>
    <source>
        <strain evidence="4">S2</strain>
        <tissue evidence="4">Leaf</tissue>
    </source>
</reference>
<dbReference type="Pfam" id="PF05970">
    <property type="entry name" value="PIF1"/>
    <property type="match status" value="1"/>
</dbReference>
<dbReference type="GO" id="GO:0000723">
    <property type="term" value="P:telomere maintenance"/>
    <property type="evidence" value="ECO:0007669"/>
    <property type="project" value="InterPro"/>
</dbReference>
<evidence type="ECO:0000313" key="5">
    <source>
        <dbReference type="Proteomes" id="UP000327157"/>
    </source>
</evidence>
<dbReference type="AlphaFoldDB" id="A0A5N5I774"/>
<sequence length="238" mass="26789">MKTKWQRITRLCLLLNNETMPYFCGWSRRDRKDILISCFALDRTFKDIMGVDLPYGGKVIIFGGDFRQVLPVVPKGTRSELMQAIEDDVRNLYQQEFLNSISPGGMPPHQLTLKKGAPIMLLRNIDPKMGLCNVFLPRISLKTTESAGLPFEMMRKQFPVKLSFALTINKSQGQTIPNVGIYLPDHVFSHGQLYVALSRGVSASTTKVLVKKGELHGNEGVFTRNVVYKDILLPSNST</sequence>
<organism evidence="4 5">
    <name type="scientific">Pyrus ussuriensis x Pyrus communis</name>
    <dbReference type="NCBI Taxonomy" id="2448454"/>
    <lineage>
        <taxon>Eukaryota</taxon>
        <taxon>Viridiplantae</taxon>
        <taxon>Streptophyta</taxon>
        <taxon>Embryophyta</taxon>
        <taxon>Tracheophyta</taxon>
        <taxon>Spermatophyta</taxon>
        <taxon>Magnoliopsida</taxon>
        <taxon>eudicotyledons</taxon>
        <taxon>Gunneridae</taxon>
        <taxon>Pentapetalae</taxon>
        <taxon>rosids</taxon>
        <taxon>fabids</taxon>
        <taxon>Rosales</taxon>
        <taxon>Rosaceae</taxon>
        <taxon>Amygdaloideae</taxon>
        <taxon>Maleae</taxon>
        <taxon>Pyrus</taxon>
    </lineage>
</organism>
<proteinExistence type="inferred from homology"/>
<comment type="similarity">
    <text evidence="1">Belongs to the helicase family.</text>
</comment>
<keyword evidence="1" id="KW-0067">ATP-binding</keyword>
<feature type="domain" description="DNA helicase Pif1-like 2B" evidence="3">
    <location>
        <begin position="96"/>
        <end position="133"/>
    </location>
</feature>
<dbReference type="GO" id="GO:0006310">
    <property type="term" value="P:DNA recombination"/>
    <property type="evidence" value="ECO:0007669"/>
    <property type="project" value="UniProtKB-KW"/>
</dbReference>
<reference evidence="4 5" key="1">
    <citation type="submission" date="2019-09" db="EMBL/GenBank/DDBJ databases">
        <authorList>
            <person name="Ou C."/>
        </authorList>
    </citation>
    <scope>NUCLEOTIDE SEQUENCE [LARGE SCALE GENOMIC DNA]</scope>
    <source>
        <strain evidence="4">S2</strain>
        <tissue evidence="4">Leaf</tissue>
    </source>
</reference>
<keyword evidence="1" id="KW-0547">Nucleotide-binding</keyword>
<keyword evidence="1" id="KW-0378">Hydrolase</keyword>
<keyword evidence="5" id="KW-1185">Reference proteome</keyword>
<reference evidence="5" key="2">
    <citation type="submission" date="2019-10" db="EMBL/GenBank/DDBJ databases">
        <title>A de novo genome assembly of a pear dwarfing rootstock.</title>
        <authorList>
            <person name="Wang F."/>
            <person name="Wang J."/>
            <person name="Li S."/>
            <person name="Zhang Y."/>
            <person name="Fang M."/>
            <person name="Ma L."/>
            <person name="Zhao Y."/>
            <person name="Jiang S."/>
        </authorList>
    </citation>
    <scope>NUCLEOTIDE SEQUENCE [LARGE SCALE GENOMIC DNA]</scope>
</reference>
<dbReference type="InterPro" id="IPR049163">
    <property type="entry name" value="Pif1-like_2B_dom"/>
</dbReference>
<dbReference type="Proteomes" id="UP000327157">
    <property type="component" value="Chromosome 5"/>
</dbReference>
<keyword evidence="1" id="KW-0234">DNA repair</keyword>
<evidence type="ECO:0000256" key="1">
    <source>
        <dbReference type="RuleBase" id="RU363044"/>
    </source>
</evidence>
<dbReference type="EC" id="5.6.2.3" evidence="1"/>
<evidence type="ECO:0000259" key="2">
    <source>
        <dbReference type="Pfam" id="PF05970"/>
    </source>
</evidence>
<keyword evidence="1" id="KW-0227">DNA damage</keyword>
<dbReference type="InterPro" id="IPR010285">
    <property type="entry name" value="DNA_helicase_pif1-like_DEAD"/>
</dbReference>
<keyword evidence="1" id="KW-0347">Helicase</keyword>
<dbReference type="Pfam" id="PF21530">
    <property type="entry name" value="Pif1_2B_dom"/>
    <property type="match status" value="1"/>
</dbReference>
<dbReference type="CDD" id="cd18809">
    <property type="entry name" value="SF1_C_RecD"/>
    <property type="match status" value="1"/>
</dbReference>
<keyword evidence="1" id="KW-0233">DNA recombination</keyword>
<dbReference type="GO" id="GO:0006281">
    <property type="term" value="P:DNA repair"/>
    <property type="evidence" value="ECO:0007669"/>
    <property type="project" value="UniProtKB-KW"/>
</dbReference>
<dbReference type="GO" id="GO:0016887">
    <property type="term" value="F:ATP hydrolysis activity"/>
    <property type="evidence" value="ECO:0007669"/>
    <property type="project" value="RHEA"/>
</dbReference>
<dbReference type="SUPFAM" id="SSF52540">
    <property type="entry name" value="P-loop containing nucleoside triphosphate hydrolases"/>
    <property type="match status" value="1"/>
</dbReference>
<dbReference type="PANTHER" id="PTHR10492">
    <property type="match status" value="1"/>
</dbReference>
<dbReference type="InterPro" id="IPR027417">
    <property type="entry name" value="P-loop_NTPase"/>
</dbReference>
<evidence type="ECO:0000313" key="4">
    <source>
        <dbReference type="EMBL" id="KAB2635638.1"/>
    </source>
</evidence>
<accession>A0A5N5I774</accession>
<comment type="cofactor">
    <cofactor evidence="1">
        <name>Mg(2+)</name>
        <dbReference type="ChEBI" id="CHEBI:18420"/>
    </cofactor>
</comment>
<dbReference type="PANTHER" id="PTHR10492:SF94">
    <property type="entry name" value="ATP-DEPENDENT DNA HELICASE"/>
    <property type="match status" value="1"/>
</dbReference>
<dbReference type="EMBL" id="SMOL01000004">
    <property type="protein sequence ID" value="KAB2635638.1"/>
    <property type="molecule type" value="Genomic_DNA"/>
</dbReference>
<dbReference type="GO" id="GO:0043139">
    <property type="term" value="F:5'-3' DNA helicase activity"/>
    <property type="evidence" value="ECO:0007669"/>
    <property type="project" value="UniProtKB-EC"/>
</dbReference>
<protein>
    <recommendedName>
        <fullName evidence="1">ATP-dependent DNA helicase</fullName>
        <ecNumber evidence="1">5.6.2.3</ecNumber>
    </recommendedName>
</protein>
<comment type="catalytic activity">
    <reaction evidence="1">
        <text>ATP + H2O = ADP + phosphate + H(+)</text>
        <dbReference type="Rhea" id="RHEA:13065"/>
        <dbReference type="ChEBI" id="CHEBI:15377"/>
        <dbReference type="ChEBI" id="CHEBI:15378"/>
        <dbReference type="ChEBI" id="CHEBI:30616"/>
        <dbReference type="ChEBI" id="CHEBI:43474"/>
        <dbReference type="ChEBI" id="CHEBI:456216"/>
        <dbReference type="EC" id="5.6.2.3"/>
    </reaction>
</comment>
<feature type="domain" description="DNA helicase Pif1-like DEAD-box helicase" evidence="2">
    <location>
        <begin position="38"/>
        <end position="84"/>
    </location>
</feature>
<name>A0A5N5I774_9ROSA</name>
<gene>
    <name evidence="4" type="ORF">D8674_026172</name>
</gene>
<comment type="caution">
    <text evidence="4">The sequence shown here is derived from an EMBL/GenBank/DDBJ whole genome shotgun (WGS) entry which is preliminary data.</text>
</comment>
<dbReference type="Gene3D" id="3.40.50.300">
    <property type="entry name" value="P-loop containing nucleotide triphosphate hydrolases"/>
    <property type="match status" value="1"/>
</dbReference>
<dbReference type="OrthoDB" id="1165673at2759"/>
<evidence type="ECO:0000259" key="3">
    <source>
        <dbReference type="Pfam" id="PF21530"/>
    </source>
</evidence>